<gene>
    <name evidence="4" type="ORF">O9H85_26455</name>
</gene>
<evidence type="ECO:0000313" key="4">
    <source>
        <dbReference type="EMBL" id="MCZ8515875.1"/>
    </source>
</evidence>
<dbReference type="RefSeq" id="WP_269884408.1">
    <property type="nucleotide sequence ID" value="NZ_JAQAGZ010000020.1"/>
</dbReference>
<comment type="caution">
    <text evidence="4">The sequence shown here is derived from an EMBL/GenBank/DDBJ whole genome shotgun (WGS) entry which is preliminary data.</text>
</comment>
<reference evidence="4 5" key="1">
    <citation type="submission" date="2022-12" db="EMBL/GenBank/DDBJ databases">
        <title>Draft genome sequence of Paenibacillus sp. dW9.</title>
        <authorList>
            <person name="Choi E.-W."/>
            <person name="Kim D.-U."/>
        </authorList>
    </citation>
    <scope>NUCLEOTIDE SEQUENCE [LARGE SCALE GENOMIC DNA]</scope>
    <source>
        <strain evidence="5">dW9</strain>
    </source>
</reference>
<name>A0ABT4QGR9_9BACL</name>
<keyword evidence="3" id="KW-0472">Membrane</keyword>
<keyword evidence="3" id="KW-1133">Transmembrane helix</keyword>
<feature type="coiled-coil region" evidence="1">
    <location>
        <begin position="225"/>
        <end position="252"/>
    </location>
</feature>
<keyword evidence="5" id="KW-1185">Reference proteome</keyword>
<dbReference type="Proteomes" id="UP001527882">
    <property type="component" value="Unassembled WGS sequence"/>
</dbReference>
<accession>A0ABT4QGR9</accession>
<protein>
    <recommendedName>
        <fullName evidence="6">Flp pilus-assembly TadG-like N-terminal domain-containing protein</fullName>
    </recommendedName>
</protein>
<feature type="transmembrane region" description="Helical" evidence="3">
    <location>
        <begin position="15"/>
        <end position="34"/>
    </location>
</feature>
<dbReference type="EMBL" id="JAQAGZ010000020">
    <property type="protein sequence ID" value="MCZ8515875.1"/>
    <property type="molecule type" value="Genomic_DNA"/>
</dbReference>
<keyword evidence="3" id="KW-0812">Transmembrane</keyword>
<sequence>MSVGNGLWRDRQGAVSVYLMAVLVPVFLFCGLLIDAVRLKTAEKETENAVKAGVRSALSTYSPSLQTYGLFGIAAEAEEAKRAFERTVQGSLSGPPEEDGSFRFIDNRLVPASVHLTPMYPLANHQVFKRQLLEEMKYRAPILYSLEIYDKFKKNNLASRLSQASRFTKQAAKLEKLLDERNERLEEAWDDFLEIRQKALDLHPFYQTQLRDLNELSGRIGIHTVEEVRGTLSSAKEEVRRLQSQLDGIDRSITSLAQAGAGAAESIRQLLMARQTLQGQLQEAWSKVTQFEQLLQDLLRYAELLTVLKLKSSKDAAELSDKKELFQSSMTSAKKANDQLNAEVRRIQSEAAGDTLEAEQVIGSIPLYSREELERFESDTASAVSFFSGVNAQIQDGLMFTQQKYNQTDSALELFLQKIQDIYAEQNAKQSARKQHNGAVKASKRDERNKAQSYLDQVKRGLGSCSLVSAVDPYQELYRKLQGDPSRPGSKGFVQLYMELNAARKPAEYPVPQIDLKDADQAGFSAMKLVSSMAGLLTEVRDEFYVDEFAVSKFSYRTLGLEKDAQGNVGRSRELSKPEQHPLANQELEYLLYGSSTCAGNYSLAYAEMFAFRLAVGMTESLMKPRNEALAAGSPLLMVLAAVAEGAVQAQADMAKLIQGETVPLSKELGLAVMLGYKDYLRVFLLLHSPETALLSRMQALLQLNTGLDLRETASYVSGQASTSFRLWFMPQVLQQIGRSGLTGCDEEGRRCRLTKVADYNY</sequence>
<evidence type="ECO:0000256" key="1">
    <source>
        <dbReference type="SAM" id="Coils"/>
    </source>
</evidence>
<keyword evidence="1" id="KW-0175">Coiled coil</keyword>
<organism evidence="4 5">
    <name type="scientific">Paenibacillus gyeongsangnamensis</name>
    <dbReference type="NCBI Taxonomy" id="3388067"/>
    <lineage>
        <taxon>Bacteria</taxon>
        <taxon>Bacillati</taxon>
        <taxon>Bacillota</taxon>
        <taxon>Bacilli</taxon>
        <taxon>Bacillales</taxon>
        <taxon>Paenibacillaceae</taxon>
        <taxon>Paenibacillus</taxon>
    </lineage>
</organism>
<evidence type="ECO:0000256" key="3">
    <source>
        <dbReference type="SAM" id="Phobius"/>
    </source>
</evidence>
<feature type="region of interest" description="Disordered" evidence="2">
    <location>
        <begin position="428"/>
        <end position="450"/>
    </location>
</feature>
<evidence type="ECO:0000256" key="2">
    <source>
        <dbReference type="SAM" id="MobiDB-lite"/>
    </source>
</evidence>
<evidence type="ECO:0000313" key="5">
    <source>
        <dbReference type="Proteomes" id="UP001527882"/>
    </source>
</evidence>
<proteinExistence type="predicted"/>
<evidence type="ECO:0008006" key="6">
    <source>
        <dbReference type="Google" id="ProtNLM"/>
    </source>
</evidence>